<evidence type="ECO:0000313" key="4">
    <source>
        <dbReference type="Proteomes" id="UP001524499"/>
    </source>
</evidence>
<evidence type="ECO:0000313" key="3">
    <source>
        <dbReference type="EMBL" id="MCQ8104427.1"/>
    </source>
</evidence>
<evidence type="ECO:0000259" key="2">
    <source>
        <dbReference type="Pfam" id="PF13436"/>
    </source>
</evidence>
<feature type="chain" id="PRO_5045569455" evidence="1">
    <location>
        <begin position="21"/>
        <end position="130"/>
    </location>
</feature>
<organism evidence="3 4">
    <name type="scientific">Methylomonas subterranea</name>
    <dbReference type="NCBI Taxonomy" id="2952225"/>
    <lineage>
        <taxon>Bacteria</taxon>
        <taxon>Pseudomonadati</taxon>
        <taxon>Pseudomonadota</taxon>
        <taxon>Gammaproteobacteria</taxon>
        <taxon>Methylococcales</taxon>
        <taxon>Methylococcaceae</taxon>
        <taxon>Methylomonas</taxon>
    </lineage>
</organism>
<feature type="domain" description="Glycine-zipper-containing OmpA-like membrane" evidence="2">
    <location>
        <begin position="62"/>
        <end position="105"/>
    </location>
</feature>
<dbReference type="EMBL" id="JANIBJ010000016">
    <property type="protein sequence ID" value="MCQ8104427.1"/>
    <property type="molecule type" value="Genomic_DNA"/>
</dbReference>
<evidence type="ECO:0000256" key="1">
    <source>
        <dbReference type="SAM" id="SignalP"/>
    </source>
</evidence>
<dbReference type="Proteomes" id="UP001524499">
    <property type="component" value="Unassembled WGS sequence"/>
</dbReference>
<name>A0ABT1TG39_9GAMM</name>
<proteinExistence type="predicted"/>
<keyword evidence="1" id="KW-0732">Signal</keyword>
<dbReference type="InterPro" id="IPR025693">
    <property type="entry name" value="Gly-zipper_OmpA-like_dom"/>
</dbReference>
<gene>
    <name evidence="3" type="ORF">NP590_09965</name>
</gene>
<dbReference type="PROSITE" id="PS51257">
    <property type="entry name" value="PROKAR_LIPOPROTEIN"/>
    <property type="match status" value="1"/>
</dbReference>
<dbReference type="RefSeq" id="WP_256602228.1">
    <property type="nucleotide sequence ID" value="NZ_JANIBJ010000016.1"/>
</dbReference>
<accession>A0ABT1TG39</accession>
<keyword evidence="4" id="KW-1185">Reference proteome</keyword>
<comment type="caution">
    <text evidence="3">The sequence shown here is derived from an EMBL/GenBank/DDBJ whole genome shotgun (WGS) entry which is preliminary data.</text>
</comment>
<reference evidence="3 4" key="1">
    <citation type="submission" date="2022-07" db="EMBL/GenBank/DDBJ databases">
        <title>Methylomonas rivi sp. nov., Methylomonas rosea sp. nov., Methylomonas aureus sp. nov. and Methylomonas subterranea sp. nov., four novel methanotrophs isolated from a freshwater creek and the deep terrestrial subsurface.</title>
        <authorList>
            <person name="Abin C."/>
            <person name="Sankaranarayanan K."/>
            <person name="Garner C."/>
            <person name="Sindelar R."/>
            <person name="Kotary K."/>
            <person name="Garner R."/>
            <person name="Barclay S."/>
            <person name="Lawson P."/>
            <person name="Krumholz L."/>
        </authorList>
    </citation>
    <scope>NUCLEOTIDE SEQUENCE [LARGE SCALE GENOMIC DNA]</scope>
    <source>
        <strain evidence="3 4">SURF-2</strain>
    </source>
</reference>
<protein>
    <submittedName>
        <fullName evidence="3">Glycine zipper family protein</fullName>
    </submittedName>
</protein>
<sequence>MKTVNLLVSLIAGVSVAGCAATTGWRPTVDTYNDRNAYRLEQDMHECQQLASQAASSVKETATGAVVGGLIGAAGGAAIGAVTGSPGKGAAIGAAAGGIGGAAKQGIQSDDGYRNAYRSCLRQRGHTVLN</sequence>
<feature type="signal peptide" evidence="1">
    <location>
        <begin position="1"/>
        <end position="20"/>
    </location>
</feature>
<dbReference type="Pfam" id="PF13436">
    <property type="entry name" value="Gly-zipper_OmpA"/>
    <property type="match status" value="1"/>
</dbReference>